<feature type="transmembrane region" description="Helical" evidence="7">
    <location>
        <begin position="683"/>
        <end position="704"/>
    </location>
</feature>
<evidence type="ECO:0000259" key="9">
    <source>
        <dbReference type="Pfam" id="PF12704"/>
    </source>
</evidence>
<dbReference type="GO" id="GO:0005886">
    <property type="term" value="C:plasma membrane"/>
    <property type="evidence" value="ECO:0007669"/>
    <property type="project" value="UniProtKB-SubCell"/>
</dbReference>
<feature type="transmembrane region" description="Helical" evidence="7">
    <location>
        <begin position="364"/>
        <end position="384"/>
    </location>
</feature>
<keyword evidence="4 7" id="KW-1133">Transmembrane helix</keyword>
<comment type="caution">
    <text evidence="10">The sequence shown here is derived from an EMBL/GenBank/DDBJ whole genome shotgun (WGS) entry which is preliminary data.</text>
</comment>
<dbReference type="PANTHER" id="PTHR30572:SF4">
    <property type="entry name" value="ABC TRANSPORTER PERMEASE YTRF"/>
    <property type="match status" value="1"/>
</dbReference>
<feature type="domain" description="ABC3 transporter permease C-terminal" evidence="8">
    <location>
        <begin position="274"/>
        <end position="384"/>
    </location>
</feature>
<evidence type="ECO:0000256" key="5">
    <source>
        <dbReference type="ARBA" id="ARBA00023136"/>
    </source>
</evidence>
<dbReference type="PANTHER" id="PTHR30572">
    <property type="entry name" value="MEMBRANE COMPONENT OF TRANSPORTER-RELATED"/>
    <property type="match status" value="1"/>
</dbReference>
<dbReference type="InterPro" id="IPR025857">
    <property type="entry name" value="MacB_PCD"/>
</dbReference>
<feature type="transmembrane region" description="Helical" evidence="7">
    <location>
        <begin position="410"/>
        <end position="431"/>
    </location>
</feature>
<proteinExistence type="inferred from homology"/>
<feature type="transmembrane region" description="Helical" evidence="7">
    <location>
        <begin position="733"/>
        <end position="754"/>
    </location>
</feature>
<feature type="domain" description="MacB-like periplasmic core" evidence="9">
    <location>
        <begin position="480"/>
        <end position="627"/>
    </location>
</feature>
<feature type="domain" description="MacB-like periplasmic core" evidence="9">
    <location>
        <begin position="28"/>
        <end position="230"/>
    </location>
</feature>
<dbReference type="RefSeq" id="WP_123520873.1">
    <property type="nucleotide sequence ID" value="NZ_JBHLWF010000028.1"/>
</dbReference>
<comment type="similarity">
    <text evidence="6">Belongs to the ABC-4 integral membrane protein family.</text>
</comment>
<reference evidence="10 11" key="1">
    <citation type="submission" date="2019-03" db="EMBL/GenBank/DDBJ databases">
        <title>Genomic Encyclopedia of Type Strains, Phase IV (KMG-IV): sequencing the most valuable type-strain genomes for metagenomic binning, comparative biology and taxonomic classification.</title>
        <authorList>
            <person name="Goeker M."/>
        </authorList>
    </citation>
    <scope>NUCLEOTIDE SEQUENCE [LARGE SCALE GENOMIC DNA]</scope>
    <source>
        <strain evidence="10 11">DSM 21944</strain>
    </source>
</reference>
<evidence type="ECO:0000313" key="11">
    <source>
        <dbReference type="Proteomes" id="UP000294599"/>
    </source>
</evidence>
<keyword evidence="5 7" id="KW-0472">Membrane</keyword>
<dbReference type="AlphaFoldDB" id="A0A4V2UWH6"/>
<feature type="transmembrane region" description="Helical" evidence="7">
    <location>
        <begin position="766"/>
        <end position="788"/>
    </location>
</feature>
<dbReference type="InterPro" id="IPR003838">
    <property type="entry name" value="ABC3_permease_C"/>
</dbReference>
<accession>A0A4V2UWH6</accession>
<dbReference type="Proteomes" id="UP000294599">
    <property type="component" value="Unassembled WGS sequence"/>
</dbReference>
<evidence type="ECO:0000313" key="10">
    <source>
        <dbReference type="EMBL" id="TCS99687.1"/>
    </source>
</evidence>
<dbReference type="OrthoDB" id="9770036at2"/>
<name>A0A4V2UWH6_9GAMM</name>
<sequence>MNLRQAFTRAWRAPGFALAVIVLTAVVVAVNATVFAAVWAIDYKALPYREGDRLVELRVDLRKFGFRVGLLPSLHSQLAAATDVYEGVVGQTAGPFMRSDDAGREWQVQRVTTGFSEVLGVAPMLGRPLQEEDAVGDGRVLLLSEATWRSRFNGDPGVVGSNVDLGGQRYRIVGVMPAGFVFPDRDADAWMPWIPSAGEKADDAGGNVGQFEVLARLAPGVTLQQSAAHLDGVLAAADNLKALREHVGVLPVVRYWRERFADEHTMALALLQLASLILLVVVAANLANLVLDRMMARQRDLAICRALGAGHRDILRSVLADLLPPVVVGAGMGMLLVPLCVALLQQRGLIPANLPVGVGGDAFSIGAAVIAAALVLAVALLAAVSVRSPANLAAGAGVRQQAAGLGRARATMLVVQLALATVLLGASALLLRSAFNLINEPRGFDERGVLMTALDPLGVSRGQAFDPERDGPRARARLLALREDVLSLPGVRHAAFASSAPFSRSETVSTVRVMGVDGDMQARSRQVGPGYFRTLGIAQLAGRDFAAGEGEGQGAEDGTVIVDELFVQRWLAGRDPLGARLEIPSGPDSYRSARVVGVVRTVKHERLDEQPDLPTYYLPADTILPTSLLVTRVDGNPAVLADVVRDRVRGSFPDAVVTFNQPLAEAVAHSLAGRRAALESVSAFATITLLLVVFGLHAVLSLAVRRRTAELGIRMALGAQGGDVQRMVLRQGALLAAAGVVAGVLLGVPLARLIADRLYGIGPHDLPSWLLVAAVVAAAALLACWWPARRAAGTSPLLALQSSNHH</sequence>
<comment type="subcellular location">
    <subcellularLocation>
        <location evidence="1">Cell membrane</location>
        <topology evidence="1">Multi-pass membrane protein</topology>
    </subcellularLocation>
</comment>
<protein>
    <submittedName>
        <fullName evidence="10">Putative ABC transport system permease protein</fullName>
    </submittedName>
</protein>
<evidence type="ECO:0000256" key="6">
    <source>
        <dbReference type="ARBA" id="ARBA00038076"/>
    </source>
</evidence>
<dbReference type="EMBL" id="SMAF01000005">
    <property type="protein sequence ID" value="TCS99687.1"/>
    <property type="molecule type" value="Genomic_DNA"/>
</dbReference>
<dbReference type="InterPro" id="IPR050250">
    <property type="entry name" value="Macrolide_Exporter_MacB"/>
</dbReference>
<dbReference type="Pfam" id="PF12704">
    <property type="entry name" value="MacB_PCD"/>
    <property type="match status" value="2"/>
</dbReference>
<evidence type="ECO:0000259" key="8">
    <source>
        <dbReference type="Pfam" id="PF02687"/>
    </source>
</evidence>
<dbReference type="GO" id="GO:0022857">
    <property type="term" value="F:transmembrane transporter activity"/>
    <property type="evidence" value="ECO:0007669"/>
    <property type="project" value="TreeGrafter"/>
</dbReference>
<evidence type="ECO:0000256" key="2">
    <source>
        <dbReference type="ARBA" id="ARBA00022475"/>
    </source>
</evidence>
<keyword evidence="2" id="KW-1003">Cell membrane</keyword>
<keyword evidence="3 7" id="KW-0812">Transmembrane</keyword>
<evidence type="ECO:0000256" key="7">
    <source>
        <dbReference type="SAM" id="Phobius"/>
    </source>
</evidence>
<feature type="domain" description="ABC3 transporter permease C-terminal" evidence="8">
    <location>
        <begin position="683"/>
        <end position="796"/>
    </location>
</feature>
<organism evidence="10 11">
    <name type="scientific">Pseudofulvimonas gallinarii</name>
    <dbReference type="NCBI Taxonomy" id="634155"/>
    <lineage>
        <taxon>Bacteria</taxon>
        <taxon>Pseudomonadati</taxon>
        <taxon>Pseudomonadota</taxon>
        <taxon>Gammaproteobacteria</taxon>
        <taxon>Lysobacterales</taxon>
        <taxon>Rhodanobacteraceae</taxon>
        <taxon>Pseudofulvimonas</taxon>
    </lineage>
</organism>
<feature type="transmembrane region" description="Helical" evidence="7">
    <location>
        <begin position="322"/>
        <end position="344"/>
    </location>
</feature>
<dbReference type="Pfam" id="PF02687">
    <property type="entry name" value="FtsX"/>
    <property type="match status" value="2"/>
</dbReference>
<evidence type="ECO:0000256" key="3">
    <source>
        <dbReference type="ARBA" id="ARBA00022692"/>
    </source>
</evidence>
<feature type="transmembrane region" description="Helical" evidence="7">
    <location>
        <begin position="267"/>
        <end position="291"/>
    </location>
</feature>
<evidence type="ECO:0000256" key="4">
    <source>
        <dbReference type="ARBA" id="ARBA00022989"/>
    </source>
</evidence>
<evidence type="ECO:0000256" key="1">
    <source>
        <dbReference type="ARBA" id="ARBA00004651"/>
    </source>
</evidence>
<gene>
    <name evidence="10" type="ORF">EDC25_105121</name>
</gene>
<keyword evidence="11" id="KW-1185">Reference proteome</keyword>